<evidence type="ECO:0000313" key="2">
    <source>
        <dbReference type="Proteomes" id="UP001597085"/>
    </source>
</evidence>
<dbReference type="EMBL" id="JBHUDK010000008">
    <property type="protein sequence ID" value="MFD1599325.1"/>
    <property type="molecule type" value="Genomic_DNA"/>
</dbReference>
<gene>
    <name evidence="1" type="ORF">ACFSBX_10195</name>
</gene>
<reference evidence="1 2" key="1">
    <citation type="journal article" date="2019" name="Int. J. Syst. Evol. Microbiol.">
        <title>The Global Catalogue of Microorganisms (GCM) 10K type strain sequencing project: providing services to taxonomists for standard genome sequencing and annotation.</title>
        <authorList>
            <consortium name="The Broad Institute Genomics Platform"/>
            <consortium name="The Broad Institute Genome Sequencing Center for Infectious Disease"/>
            <person name="Wu L."/>
            <person name="Ma J."/>
        </authorList>
    </citation>
    <scope>NUCLEOTIDE SEQUENCE [LARGE SCALE GENOMIC DNA]</scope>
    <source>
        <strain evidence="1 2">CGMCC 1.12121</strain>
    </source>
</reference>
<organism evidence="1 2">
    <name type="scientific">Halobellus rarus</name>
    <dbReference type="NCBI Taxonomy" id="1126237"/>
    <lineage>
        <taxon>Archaea</taxon>
        <taxon>Methanobacteriati</taxon>
        <taxon>Methanobacteriota</taxon>
        <taxon>Stenosarchaea group</taxon>
        <taxon>Halobacteria</taxon>
        <taxon>Halobacteriales</taxon>
        <taxon>Haloferacaceae</taxon>
        <taxon>Halobellus</taxon>
    </lineage>
</organism>
<keyword evidence="2" id="KW-1185">Reference proteome</keyword>
<proteinExistence type="predicted"/>
<accession>A0ABD6CQE3</accession>
<name>A0ABD6CQE3_9EURY</name>
<dbReference type="RefSeq" id="WP_256422727.1">
    <property type="nucleotide sequence ID" value="NZ_JANHDI010000014.1"/>
</dbReference>
<dbReference type="Proteomes" id="UP001597085">
    <property type="component" value="Unassembled WGS sequence"/>
</dbReference>
<evidence type="ECO:0000313" key="1">
    <source>
        <dbReference type="EMBL" id="MFD1599325.1"/>
    </source>
</evidence>
<sequence>MIATRPPGFEQLLDVLEDAEEPITAREILDRLRERDVDAFETTYRVATVLGQIEERGGPIDVVEGSPYRYRFVE</sequence>
<dbReference type="AlphaFoldDB" id="A0ABD6CQE3"/>
<comment type="caution">
    <text evidence="1">The sequence shown here is derived from an EMBL/GenBank/DDBJ whole genome shotgun (WGS) entry which is preliminary data.</text>
</comment>
<protein>
    <submittedName>
        <fullName evidence="1">Uncharacterized protein</fullName>
    </submittedName>
</protein>